<dbReference type="InterPro" id="IPR021177">
    <property type="entry name" value="Serum_albumin/AFP/Afamin"/>
</dbReference>
<feature type="binding site" evidence="12">
    <location>
        <position position="30"/>
    </location>
    <ligand>
        <name>Ca(2+)</name>
        <dbReference type="ChEBI" id="CHEBI:29108"/>
        <label>1</label>
    </ligand>
</feature>
<evidence type="ECO:0000256" key="5">
    <source>
        <dbReference type="ARBA" id="ARBA00022737"/>
    </source>
</evidence>
<keyword evidence="4 14" id="KW-0732">Signal</keyword>
<keyword evidence="3 12" id="KW-0479">Metal-binding</keyword>
<dbReference type="PRINTS" id="PR00802">
    <property type="entry name" value="SERUMALBUMIN"/>
</dbReference>
<dbReference type="PROSITE" id="PS00212">
    <property type="entry name" value="ALBUMIN_1"/>
    <property type="match status" value="1"/>
</dbReference>
<evidence type="ECO:0000259" key="15">
    <source>
        <dbReference type="PROSITE" id="PS51438"/>
    </source>
</evidence>
<dbReference type="FunFam" id="1.10.246.10:FF:000003">
    <property type="entry name" value="Serum albumin"/>
    <property type="match status" value="1"/>
</dbReference>
<feature type="chain" id="PRO_5029771248" description="Albumin" evidence="14">
    <location>
        <begin position="19"/>
        <end position="602"/>
    </location>
</feature>
<feature type="non-terminal residue" evidence="16">
    <location>
        <position position="602"/>
    </location>
</feature>
<feature type="disulfide bond" evidence="13">
    <location>
        <begin position="296"/>
        <end position="310"/>
    </location>
</feature>
<dbReference type="Proteomes" id="UP000535705">
    <property type="component" value="Unassembled WGS sequence"/>
</dbReference>
<evidence type="ECO:0000256" key="2">
    <source>
        <dbReference type="ARBA" id="ARBA00022525"/>
    </source>
</evidence>
<evidence type="ECO:0000313" key="17">
    <source>
        <dbReference type="Proteomes" id="UP000535705"/>
    </source>
</evidence>
<evidence type="ECO:0000256" key="6">
    <source>
        <dbReference type="ARBA" id="ARBA00022833"/>
    </source>
</evidence>
<dbReference type="InterPro" id="IPR014760">
    <property type="entry name" value="Serum_albumin_N"/>
</dbReference>
<dbReference type="PANTHER" id="PTHR11385:SF14">
    <property type="entry name" value="AFAMIN"/>
    <property type="match status" value="1"/>
</dbReference>
<feature type="binding site" evidence="12">
    <location>
        <position position="286"/>
    </location>
    <ligand>
        <name>Ca(2+)</name>
        <dbReference type="ChEBI" id="CHEBI:29108"/>
        <label>1</label>
    </ligand>
</feature>
<sequence>MKWLTLISFVFLLSSATSRNLQRTARDADHKSPIAHRYNDLKEETFKAVSLITLAQYLQKCSYDGLAKLVKDVVDLAHKCVANEDAPECTKSLPSVFLDEICQVEGLRDSYGDMADCCGKADPERNHCFLSFRVHQPDFIPPYQRPAADVICKEYQDERTKLLGHFVYAVARRNPFLHAPAILGLAVEYEKALKTCCPESDVGACLDEKVRQISVIKERAKHIGVKQKHGCGVLQKYGERVFQATKLTRMSQKYPKAPFAELVKLVHDIQDVYKECCDGDMVECVDDWSELMTSMCSKQDVLSSKIKPCCELPAVEQTKCIMEADFDDKPDNLPSLVEKYIDNKEVCKSYEPNHDAFLSEFVYEYARRHPEYSTELVMRVTKGYETLLNKCCKMDNPAECYANAVEELNKHIKETEDVVKTNCELFNTHGEAEFLKGLLVRYTKKMPQVSADTMLEIGKKMTAIGKKCCSLPEEKRMSCSEHYLSIVIEDMCKRQESTPINDQVSQCCNELYSYRRPCFTAMGVDTKYVPPPFDPMMFNFDKDMCTSPPAEREVQQLKLLINLIKRKPQMTEEQLKTITGGFNTMMEKCCKESDVDSCFGEE</sequence>
<keyword evidence="6 12" id="KW-0862">Zinc</keyword>
<evidence type="ECO:0000256" key="10">
    <source>
        <dbReference type="ARBA" id="ARBA00023157"/>
    </source>
</evidence>
<feature type="binding site" evidence="12">
    <location>
        <position position="283"/>
    </location>
    <ligand>
        <name>Ca(2+)</name>
        <dbReference type="ChEBI" id="CHEBI:29108"/>
        <label>2</label>
    </ligand>
</feature>
<name>A0A7L2PH70_PYCJO</name>
<dbReference type="PANTHER" id="PTHR11385">
    <property type="entry name" value="SERUM ALBUMIN-RELATED"/>
    <property type="match status" value="1"/>
</dbReference>
<dbReference type="SMART" id="SM00103">
    <property type="entry name" value="ALBUMIN"/>
    <property type="match status" value="3"/>
</dbReference>
<dbReference type="GO" id="GO:0072562">
    <property type="term" value="C:blood microparticle"/>
    <property type="evidence" value="ECO:0007669"/>
    <property type="project" value="TreeGrafter"/>
</dbReference>
<feature type="disulfide bond" evidence="13">
    <location>
        <begin position="545"/>
        <end position="590"/>
    </location>
</feature>
<feature type="disulfide bond" evidence="13">
    <location>
        <begin position="117"/>
        <end position="128"/>
    </location>
</feature>
<dbReference type="InterPro" id="IPR000264">
    <property type="entry name" value="ALB/AFP/VDB"/>
</dbReference>
<feature type="disulfide bond" evidence="13">
    <location>
        <begin position="276"/>
        <end position="284"/>
    </location>
</feature>
<feature type="disulfide bond" evidence="13">
    <location>
        <begin position="468"/>
        <end position="479"/>
    </location>
</feature>
<dbReference type="InterPro" id="IPR020857">
    <property type="entry name" value="Serum_albumin_CS"/>
</dbReference>
<feature type="disulfide bond" evidence="13">
    <location>
        <begin position="589"/>
        <end position="598"/>
    </location>
</feature>
<evidence type="ECO:0000256" key="1">
    <source>
        <dbReference type="ARBA" id="ARBA00004613"/>
    </source>
</evidence>
<evidence type="ECO:0000256" key="13">
    <source>
        <dbReference type="PIRSR" id="PIRSR002520-2"/>
    </source>
</evidence>
<feature type="domain" description="Albumin" evidence="15">
    <location>
        <begin position="411"/>
        <end position="602"/>
    </location>
</feature>
<feature type="binding site" evidence="12">
    <location>
        <position position="275"/>
    </location>
    <ligand>
        <name>Ca(2+)</name>
        <dbReference type="ChEBI" id="CHEBI:29108"/>
        <label>1</label>
    </ligand>
</feature>
<feature type="disulfide bond" evidence="13">
    <location>
        <begin position="507"/>
        <end position="518"/>
    </location>
</feature>
<feature type="disulfide bond" evidence="13">
    <location>
        <begin position="80"/>
        <end position="89"/>
    </location>
</feature>
<feature type="binding site" evidence="12">
    <location>
        <position position="280"/>
    </location>
    <ligand>
        <name>Zn(2+)</name>
        <dbReference type="ChEBI" id="CHEBI:29105"/>
    </ligand>
</feature>
<evidence type="ECO:0000256" key="11">
    <source>
        <dbReference type="ARBA" id="ARBA00039343"/>
    </source>
</evidence>
<dbReference type="CDD" id="cd00015">
    <property type="entry name" value="ALBUMIN"/>
    <property type="match status" value="3"/>
</dbReference>
<feature type="disulfide bond" evidence="13">
    <location>
        <begin position="231"/>
        <end position="277"/>
    </location>
</feature>
<feature type="domain" description="Albumin" evidence="15">
    <location>
        <begin position="218"/>
        <end position="410"/>
    </location>
</feature>
<evidence type="ECO:0000256" key="8">
    <source>
        <dbReference type="ARBA" id="ARBA00023008"/>
    </source>
</evidence>
<evidence type="ECO:0000256" key="12">
    <source>
        <dbReference type="PIRSR" id="PIRSR002520-1"/>
    </source>
</evidence>
<feature type="disulfide bond" evidence="13">
    <location>
        <begin position="196"/>
        <end position="205"/>
    </location>
</feature>
<feature type="disulfide bond" evidence="13">
    <location>
        <begin position="347"/>
        <end position="392"/>
    </location>
</feature>
<dbReference type="OrthoDB" id="9875082at2759"/>
<dbReference type="GO" id="GO:0008289">
    <property type="term" value="F:lipid binding"/>
    <property type="evidence" value="ECO:0007669"/>
    <property type="project" value="UniProtKB-KW"/>
</dbReference>
<feature type="disulfide bond" evidence="13">
    <location>
        <begin position="492"/>
        <end position="508"/>
    </location>
</feature>
<feature type="domain" description="Albumin" evidence="15">
    <location>
        <begin position="22"/>
        <end position="214"/>
    </location>
</feature>
<dbReference type="GO" id="GO:0005737">
    <property type="term" value="C:cytoplasm"/>
    <property type="evidence" value="ECO:0007669"/>
    <property type="project" value="TreeGrafter"/>
</dbReference>
<feature type="disulfide bond" evidence="13">
    <location>
        <begin position="152"/>
        <end position="197"/>
    </location>
</feature>
<dbReference type="AlphaFoldDB" id="A0A7L2PH70"/>
<dbReference type="FunFam" id="1.10.246.10:FF:000001">
    <property type="entry name" value="Serum albumin"/>
    <property type="match status" value="1"/>
</dbReference>
<feature type="disulfide bond" evidence="13">
    <location>
        <begin position="391"/>
        <end position="400"/>
    </location>
</feature>
<dbReference type="SUPFAM" id="SSF48552">
    <property type="entry name" value="Serum albumin-like"/>
    <property type="match status" value="3"/>
</dbReference>
<evidence type="ECO:0000256" key="3">
    <source>
        <dbReference type="ARBA" id="ARBA00022723"/>
    </source>
</evidence>
<evidence type="ECO:0000256" key="7">
    <source>
        <dbReference type="ARBA" id="ARBA00022837"/>
    </source>
</evidence>
<dbReference type="PROSITE" id="PS51438">
    <property type="entry name" value="ALBUMIN_2"/>
    <property type="match status" value="3"/>
</dbReference>
<dbReference type="EMBL" id="VWYP01033500">
    <property type="protein sequence ID" value="NXR83953.1"/>
    <property type="molecule type" value="Genomic_DNA"/>
</dbReference>
<feature type="disulfide bond" evidence="13">
    <location>
        <begin position="102"/>
        <end position="118"/>
    </location>
</feature>
<keyword evidence="10 13" id="KW-1015">Disulfide bond</keyword>
<proteinExistence type="predicted"/>
<reference evidence="16 17" key="1">
    <citation type="submission" date="2019-09" db="EMBL/GenBank/DDBJ databases">
        <title>Bird 10,000 Genomes (B10K) Project - Family phase.</title>
        <authorList>
            <person name="Zhang G."/>
        </authorList>
    </citation>
    <scope>NUCLEOTIDE SEQUENCE [LARGE SCALE GENOMIC DNA]</scope>
    <source>
        <strain evidence="16">B10K-DU-002-42</strain>
        <tissue evidence="16">Muscle</tissue>
    </source>
</reference>
<feature type="binding site" evidence="12">
    <location>
        <position position="280"/>
    </location>
    <ligand>
        <name>Ca(2+)</name>
        <dbReference type="ChEBI" id="CHEBI:29108"/>
        <label>1</label>
    </ligand>
</feature>
<keyword evidence="17" id="KW-1185">Reference proteome</keyword>
<comment type="subcellular location">
    <subcellularLocation>
        <location evidence="1">Secreted</location>
    </subcellularLocation>
</comment>
<feature type="signal peptide" evidence="14">
    <location>
        <begin position="1"/>
        <end position="18"/>
    </location>
</feature>
<feature type="disulfide bond" evidence="13">
    <location>
        <begin position="423"/>
        <end position="469"/>
    </location>
</feature>
<dbReference type="PIRSF" id="PIRSF002520">
    <property type="entry name" value="Serum_albumin_subgroup"/>
    <property type="match status" value="1"/>
</dbReference>
<gene>
    <name evidence="16" type="primary">Alb</name>
    <name evidence="16" type="ORF">PYCJOC_R12646</name>
</gene>
<evidence type="ECO:0000256" key="9">
    <source>
        <dbReference type="ARBA" id="ARBA00023121"/>
    </source>
</evidence>
<feature type="non-terminal residue" evidence="16">
    <location>
        <position position="1"/>
    </location>
</feature>
<keyword evidence="8 12" id="KW-0186">Copper</keyword>
<evidence type="ECO:0000256" key="4">
    <source>
        <dbReference type="ARBA" id="ARBA00022729"/>
    </source>
</evidence>
<accession>A0A7L2PH70</accession>
<organism evidence="16 17">
    <name type="scientific">Pycnonotus jocosus</name>
    <name type="common">Red-whiskered bulbul</name>
    <name type="synonym">Lanius jocosus</name>
    <dbReference type="NCBI Taxonomy" id="182897"/>
    <lineage>
        <taxon>Eukaryota</taxon>
        <taxon>Metazoa</taxon>
        <taxon>Chordata</taxon>
        <taxon>Craniata</taxon>
        <taxon>Vertebrata</taxon>
        <taxon>Euteleostomi</taxon>
        <taxon>Archelosauria</taxon>
        <taxon>Archosauria</taxon>
        <taxon>Dinosauria</taxon>
        <taxon>Saurischia</taxon>
        <taxon>Theropoda</taxon>
        <taxon>Coelurosauria</taxon>
        <taxon>Aves</taxon>
        <taxon>Neognathae</taxon>
        <taxon>Neoaves</taxon>
        <taxon>Telluraves</taxon>
        <taxon>Australaves</taxon>
        <taxon>Passeriformes</taxon>
        <taxon>Sylvioidea</taxon>
        <taxon>Pycnonotidae</taxon>
        <taxon>Pycnonotus</taxon>
    </lineage>
</organism>
<keyword evidence="2" id="KW-0964">Secreted</keyword>
<keyword evidence="5" id="KW-0677">Repeat</keyword>
<protein>
    <recommendedName>
        <fullName evidence="11">Albumin</fullName>
    </recommendedName>
</protein>
<dbReference type="FunFam" id="1.10.246.10:FF:000002">
    <property type="entry name" value="Serum albumin"/>
    <property type="match status" value="2"/>
</dbReference>
<dbReference type="Gene3D" id="1.10.246.10">
    <property type="match status" value="6"/>
</dbReference>
<keyword evidence="9" id="KW-0446">Lipid-binding</keyword>
<feature type="binding site" evidence="12">
    <location>
        <position position="40"/>
    </location>
    <ligand>
        <name>Ca(2+)</name>
        <dbReference type="ChEBI" id="CHEBI:29108"/>
        <label>1</label>
    </ligand>
</feature>
<dbReference type="GO" id="GO:0046872">
    <property type="term" value="F:metal ion binding"/>
    <property type="evidence" value="ECO:0007669"/>
    <property type="project" value="UniProtKB-KW"/>
</dbReference>
<dbReference type="InterPro" id="IPR020858">
    <property type="entry name" value="Serum_albumin-like"/>
</dbReference>
<evidence type="ECO:0000313" key="16">
    <source>
        <dbReference type="EMBL" id="NXR83953.1"/>
    </source>
</evidence>
<comment type="caution">
    <text evidence="16">The sequence shown here is derived from an EMBL/GenBank/DDBJ whole genome shotgun (WGS) entry which is preliminary data.</text>
</comment>
<dbReference type="Pfam" id="PF00273">
    <property type="entry name" value="Serum_albumin"/>
    <property type="match status" value="3"/>
</dbReference>
<evidence type="ECO:0000256" key="14">
    <source>
        <dbReference type="SAM" id="SignalP"/>
    </source>
</evidence>
<feature type="disulfide bond" evidence="13">
    <location>
        <begin position="309"/>
        <end position="320"/>
    </location>
</feature>
<keyword evidence="7 12" id="KW-0106">Calcium</keyword>